<proteinExistence type="predicted"/>
<keyword evidence="4" id="KW-1185">Reference proteome</keyword>
<name>A0ABX7P4F3_9BACT</name>
<evidence type="ECO:0000313" key="3">
    <source>
        <dbReference type="EMBL" id="QSQ25372.1"/>
    </source>
</evidence>
<evidence type="ECO:0000259" key="2">
    <source>
        <dbReference type="Pfam" id="PF13590"/>
    </source>
</evidence>
<sequence length="191" mass="21618">MRLPLRIAPFLLGLMLAACSGIEVNTQYDPQAVPQIDSFKTYAWLPQPEGKDPRLYNDIINSYVREAVDADLAKRGFKQVDPGANPDFKIGWQGAIDNKVDIQTVNSYYGYYWDPMWSPYYAGAGAPYTYAREYEQGTLILDFVDAKSNKLVWRGTAQAEVNENPSASRTRGRINEAVEEMLAHFPPKEKK</sequence>
<dbReference type="EMBL" id="CP071090">
    <property type="protein sequence ID" value="QSQ25372.1"/>
    <property type="molecule type" value="Genomic_DNA"/>
</dbReference>
<dbReference type="Gene3D" id="3.30.160.670">
    <property type="match status" value="1"/>
</dbReference>
<dbReference type="InterPro" id="IPR025411">
    <property type="entry name" value="DUF4136"/>
</dbReference>
<dbReference type="Pfam" id="PF13590">
    <property type="entry name" value="DUF4136"/>
    <property type="match status" value="1"/>
</dbReference>
<feature type="signal peptide" evidence="1">
    <location>
        <begin position="1"/>
        <end position="20"/>
    </location>
</feature>
<evidence type="ECO:0000313" key="4">
    <source>
        <dbReference type="Proteomes" id="UP000662747"/>
    </source>
</evidence>
<dbReference type="PROSITE" id="PS51257">
    <property type="entry name" value="PROKAR_LIPOPROTEIN"/>
    <property type="match status" value="1"/>
</dbReference>
<dbReference type="Proteomes" id="UP000662747">
    <property type="component" value="Chromosome"/>
</dbReference>
<protein>
    <submittedName>
        <fullName evidence="3">DUF4136 domain-containing protein</fullName>
    </submittedName>
</protein>
<dbReference type="RefSeq" id="WP_206726927.1">
    <property type="nucleotide sequence ID" value="NZ_CP071090.1"/>
</dbReference>
<gene>
    <name evidence="3" type="ORF">JY651_10775</name>
</gene>
<evidence type="ECO:0000256" key="1">
    <source>
        <dbReference type="SAM" id="SignalP"/>
    </source>
</evidence>
<organism evidence="3 4">
    <name type="scientific">Pyxidicoccus parkwayensis</name>
    <dbReference type="NCBI Taxonomy" id="2813578"/>
    <lineage>
        <taxon>Bacteria</taxon>
        <taxon>Pseudomonadati</taxon>
        <taxon>Myxococcota</taxon>
        <taxon>Myxococcia</taxon>
        <taxon>Myxococcales</taxon>
        <taxon>Cystobacterineae</taxon>
        <taxon>Myxococcaceae</taxon>
        <taxon>Pyxidicoccus</taxon>
    </lineage>
</organism>
<accession>A0ABX7P4F3</accession>
<reference evidence="3 4" key="1">
    <citation type="submission" date="2021-02" db="EMBL/GenBank/DDBJ databases">
        <title>De Novo genome assembly of isolated myxobacteria.</title>
        <authorList>
            <person name="Stevens D.C."/>
        </authorList>
    </citation>
    <scope>NUCLEOTIDE SEQUENCE [LARGE SCALE GENOMIC DNA]</scope>
    <source>
        <strain evidence="4">SCPEA02</strain>
    </source>
</reference>
<feature type="domain" description="DUF4136" evidence="2">
    <location>
        <begin position="24"/>
        <end position="187"/>
    </location>
</feature>
<feature type="chain" id="PRO_5046169779" evidence="1">
    <location>
        <begin position="21"/>
        <end position="191"/>
    </location>
</feature>
<keyword evidence="1" id="KW-0732">Signal</keyword>